<name>A0A2B7XJX4_9EURO</name>
<dbReference type="SUPFAM" id="SSF50814">
    <property type="entry name" value="Lipocalins"/>
    <property type="match status" value="1"/>
</dbReference>
<dbReference type="EMBL" id="PDNC01000006">
    <property type="protein sequence ID" value="PGH09081.1"/>
    <property type="molecule type" value="Genomic_DNA"/>
</dbReference>
<proteinExistence type="predicted"/>
<sequence>MAAPNTITIHNLNGTWVMDKSISNDPDGIFKLQGMSWLTRKAIGLATVTLKIKQTKNAQGADELAIDQLLTGGVKGTSEHRVLDWSERDHADHIFGDVVGQSRFLKAGAASEGSGGKRLPEVDVQTKTGDADKDVAVAKFLRGEILANDDLTEGFVVDGENEDFMQSWVRSKGDGWTAEQIWGFEMVDGVRRYTRRIVVAKGEEIEKVRLVYTFVSDSTE</sequence>
<dbReference type="Proteomes" id="UP000224080">
    <property type="component" value="Unassembled WGS sequence"/>
</dbReference>
<dbReference type="AlphaFoldDB" id="A0A2B7XJX4"/>
<dbReference type="OrthoDB" id="425354at2759"/>
<evidence type="ECO:0000313" key="1">
    <source>
        <dbReference type="EMBL" id="PGH09081.1"/>
    </source>
</evidence>
<dbReference type="PANTHER" id="PTHR38115">
    <property type="entry name" value="LIPOCALIN-LIKE DOMAIN-CONTAINING PROTEIN"/>
    <property type="match status" value="1"/>
</dbReference>
<protein>
    <submittedName>
        <fullName evidence="1">Uncharacterized protein</fullName>
    </submittedName>
</protein>
<dbReference type="InterPro" id="IPR053037">
    <property type="entry name" value="Pericyclase_pydY-like"/>
</dbReference>
<evidence type="ECO:0000313" key="2">
    <source>
        <dbReference type="Proteomes" id="UP000224080"/>
    </source>
</evidence>
<dbReference type="PANTHER" id="PTHR38115:SF1">
    <property type="entry name" value="LIPOCALIN-LIKE DOMAIN-CONTAINING PROTEIN"/>
    <property type="match status" value="1"/>
</dbReference>
<reference evidence="1 2" key="1">
    <citation type="submission" date="2017-10" db="EMBL/GenBank/DDBJ databases">
        <title>Comparative genomics in systemic dimorphic fungi from Ajellomycetaceae.</title>
        <authorList>
            <person name="Munoz J.F."/>
            <person name="Mcewen J.G."/>
            <person name="Clay O.K."/>
            <person name="Cuomo C.A."/>
        </authorList>
    </citation>
    <scope>NUCLEOTIDE SEQUENCE [LARGE SCALE GENOMIC DNA]</scope>
    <source>
        <strain evidence="1 2">UAMH130</strain>
    </source>
</reference>
<dbReference type="Gene3D" id="2.40.128.20">
    <property type="match status" value="1"/>
</dbReference>
<dbReference type="InterPro" id="IPR012674">
    <property type="entry name" value="Calycin"/>
</dbReference>
<gene>
    <name evidence="1" type="ORF">GX51_00834</name>
</gene>
<organism evidence="1 2">
    <name type="scientific">Blastomyces parvus</name>
    <dbReference type="NCBI Taxonomy" id="2060905"/>
    <lineage>
        <taxon>Eukaryota</taxon>
        <taxon>Fungi</taxon>
        <taxon>Dikarya</taxon>
        <taxon>Ascomycota</taxon>
        <taxon>Pezizomycotina</taxon>
        <taxon>Eurotiomycetes</taxon>
        <taxon>Eurotiomycetidae</taxon>
        <taxon>Onygenales</taxon>
        <taxon>Ajellomycetaceae</taxon>
        <taxon>Blastomyces</taxon>
    </lineage>
</organism>
<keyword evidence="2" id="KW-1185">Reference proteome</keyword>
<comment type="caution">
    <text evidence="1">The sequence shown here is derived from an EMBL/GenBank/DDBJ whole genome shotgun (WGS) entry which is preliminary data.</text>
</comment>
<accession>A0A2B7XJX4</accession>